<sequence>MSLLTGLPATVTSSPVAVAWAMVTGALEPGTALSSTRAPAAPTDRTAAVRRGKSREGRKGMGNLVSTRVCHQEQRREARDVTDGYRARPYPWVSLGDLG</sequence>
<feature type="compositionally biased region" description="Low complexity" evidence="1">
    <location>
        <begin position="36"/>
        <end position="46"/>
    </location>
</feature>
<evidence type="ECO:0008006" key="4">
    <source>
        <dbReference type="Google" id="ProtNLM"/>
    </source>
</evidence>
<dbReference type="Proteomes" id="UP001500221">
    <property type="component" value="Unassembled WGS sequence"/>
</dbReference>
<organism evidence="2 3">
    <name type="scientific">Nocardioides marinquilinus</name>
    <dbReference type="NCBI Taxonomy" id="1210400"/>
    <lineage>
        <taxon>Bacteria</taxon>
        <taxon>Bacillati</taxon>
        <taxon>Actinomycetota</taxon>
        <taxon>Actinomycetes</taxon>
        <taxon>Propionibacteriales</taxon>
        <taxon>Nocardioidaceae</taxon>
        <taxon>Nocardioides</taxon>
    </lineage>
</organism>
<evidence type="ECO:0000313" key="3">
    <source>
        <dbReference type="Proteomes" id="UP001500221"/>
    </source>
</evidence>
<comment type="caution">
    <text evidence="2">The sequence shown here is derived from an EMBL/GenBank/DDBJ whole genome shotgun (WGS) entry which is preliminary data.</text>
</comment>
<evidence type="ECO:0000256" key="1">
    <source>
        <dbReference type="SAM" id="MobiDB-lite"/>
    </source>
</evidence>
<name>A0ABP9P993_9ACTN</name>
<proteinExistence type="predicted"/>
<keyword evidence="3" id="KW-1185">Reference proteome</keyword>
<evidence type="ECO:0000313" key="2">
    <source>
        <dbReference type="EMBL" id="GAA5142872.1"/>
    </source>
</evidence>
<gene>
    <name evidence="2" type="ORF">GCM10023340_07100</name>
</gene>
<accession>A0ABP9P993</accession>
<dbReference type="EMBL" id="BAABKG010000001">
    <property type="protein sequence ID" value="GAA5142872.1"/>
    <property type="molecule type" value="Genomic_DNA"/>
</dbReference>
<feature type="compositionally biased region" description="Basic and acidic residues" evidence="1">
    <location>
        <begin position="70"/>
        <end position="86"/>
    </location>
</feature>
<feature type="region of interest" description="Disordered" evidence="1">
    <location>
        <begin position="31"/>
        <end position="99"/>
    </location>
</feature>
<protein>
    <recommendedName>
        <fullName evidence="4">Secreted protein</fullName>
    </recommendedName>
</protein>
<reference evidence="3" key="1">
    <citation type="journal article" date="2019" name="Int. J. Syst. Evol. Microbiol.">
        <title>The Global Catalogue of Microorganisms (GCM) 10K type strain sequencing project: providing services to taxonomists for standard genome sequencing and annotation.</title>
        <authorList>
            <consortium name="The Broad Institute Genomics Platform"/>
            <consortium name="The Broad Institute Genome Sequencing Center for Infectious Disease"/>
            <person name="Wu L."/>
            <person name="Ma J."/>
        </authorList>
    </citation>
    <scope>NUCLEOTIDE SEQUENCE [LARGE SCALE GENOMIC DNA]</scope>
    <source>
        <strain evidence="3">JCM 18459</strain>
    </source>
</reference>